<name>A0A6J5H347_9BURK</name>
<evidence type="ECO:0000313" key="1">
    <source>
        <dbReference type="EMBL" id="CAB3809693.1"/>
    </source>
</evidence>
<organism evidence="1 2">
    <name type="scientific">Paraburkholderia fynbosensis</name>
    <dbReference type="NCBI Taxonomy" id="1200993"/>
    <lineage>
        <taxon>Bacteria</taxon>
        <taxon>Pseudomonadati</taxon>
        <taxon>Pseudomonadota</taxon>
        <taxon>Betaproteobacteria</taxon>
        <taxon>Burkholderiales</taxon>
        <taxon>Burkholderiaceae</taxon>
        <taxon>Paraburkholderia</taxon>
    </lineage>
</organism>
<accession>A0A6J5H347</accession>
<dbReference type="RefSeq" id="WP_175165891.1">
    <property type="nucleotide sequence ID" value="NZ_CADIKI010000030.1"/>
</dbReference>
<dbReference type="Proteomes" id="UP000494252">
    <property type="component" value="Unassembled WGS sequence"/>
</dbReference>
<reference evidence="1 2" key="1">
    <citation type="submission" date="2020-04" db="EMBL/GenBank/DDBJ databases">
        <authorList>
            <person name="De Canck E."/>
        </authorList>
    </citation>
    <scope>NUCLEOTIDE SEQUENCE [LARGE SCALE GENOMIC DNA]</scope>
    <source>
        <strain evidence="1 2">LMG 27177</strain>
    </source>
</reference>
<dbReference type="EMBL" id="CADIKI010000030">
    <property type="protein sequence ID" value="CAB3809693.1"/>
    <property type="molecule type" value="Genomic_DNA"/>
</dbReference>
<protein>
    <submittedName>
        <fullName evidence="1">Uncharacterized protein</fullName>
    </submittedName>
</protein>
<evidence type="ECO:0000313" key="2">
    <source>
        <dbReference type="Proteomes" id="UP000494252"/>
    </source>
</evidence>
<dbReference type="AlphaFoldDB" id="A0A6J5H347"/>
<sequence>MKKYKWANATFGVALTTLGDRLRKVELDLSEDDTEGFRIEERSATRIRGVFIERETSLEHISLPTGHEYEEKRSRITVTEFLVTDGSSLNLLLMNPPRRTLPFFNAVSLATNYRFSVEMLDVDVLKWVQFLERQVGDVSVTYLDCNSIQLSPEVTGRFAFRGTRDVRQEAKRTTKTSDVAVECARCELTAGGYRTTIELLRSGAVKLASPASEELLAVIHGSLARAC</sequence>
<gene>
    <name evidence="1" type="ORF">LMG27177_06876</name>
</gene>
<keyword evidence="2" id="KW-1185">Reference proteome</keyword>
<proteinExistence type="predicted"/>